<dbReference type="EMBL" id="FNPB01000005">
    <property type="protein sequence ID" value="SDX99740.1"/>
    <property type="molecule type" value="Genomic_DNA"/>
</dbReference>
<reference evidence="2" key="1">
    <citation type="submission" date="2016-10" db="EMBL/GenBank/DDBJ databases">
        <authorList>
            <person name="Varghese N."/>
            <person name="Submissions S."/>
        </authorList>
    </citation>
    <scope>NUCLEOTIDE SEQUENCE [LARGE SCALE GENOMIC DNA]</scope>
    <source>
        <strain evidence="2">CGMCC 1.10118</strain>
    </source>
</reference>
<gene>
    <name evidence="1" type="ORF">SAMN04487946_10543</name>
</gene>
<proteinExistence type="predicted"/>
<keyword evidence="2" id="KW-1185">Reference proteome</keyword>
<organism evidence="1 2">
    <name type="scientific">Halobellus clavatus</name>
    <dbReference type="NCBI Taxonomy" id="660517"/>
    <lineage>
        <taxon>Archaea</taxon>
        <taxon>Methanobacteriati</taxon>
        <taxon>Methanobacteriota</taxon>
        <taxon>Stenosarchaea group</taxon>
        <taxon>Halobacteria</taxon>
        <taxon>Halobacteriales</taxon>
        <taxon>Haloferacaceae</taxon>
        <taxon>Halobellus</taxon>
    </lineage>
</organism>
<evidence type="ECO:0000313" key="1">
    <source>
        <dbReference type="EMBL" id="SDX99740.1"/>
    </source>
</evidence>
<protein>
    <submittedName>
        <fullName evidence="1">Uncharacterized protein</fullName>
    </submittedName>
</protein>
<dbReference type="AlphaFoldDB" id="A0A1H3G9K6"/>
<evidence type="ECO:0000313" key="2">
    <source>
        <dbReference type="Proteomes" id="UP000199170"/>
    </source>
</evidence>
<dbReference type="Proteomes" id="UP000199170">
    <property type="component" value="Unassembled WGS sequence"/>
</dbReference>
<sequence>MALKDVQCERQGCSGRVQFTIDSGEEVRLVSSTDKKDEKGAHYQYVGEECPVCGKYISIGVE</sequence>
<accession>A0A1H3G9K6</accession>
<name>A0A1H3G9K6_9EURY</name>
<dbReference type="RefSeq" id="WP_139175698.1">
    <property type="nucleotide sequence ID" value="NZ_FNPB01000005.1"/>
</dbReference>